<evidence type="ECO:0000256" key="13">
    <source>
        <dbReference type="ARBA" id="ARBA00031288"/>
    </source>
</evidence>
<dbReference type="PANTHER" id="PTHR23422">
    <property type="entry name" value="DIPEPTIDYL PEPTIDASE III-RELATED"/>
    <property type="match status" value="1"/>
</dbReference>
<evidence type="ECO:0000256" key="7">
    <source>
        <dbReference type="ARBA" id="ARBA00022490"/>
    </source>
</evidence>
<dbReference type="InterPro" id="IPR039461">
    <property type="entry name" value="Peptidase_M49"/>
</dbReference>
<keyword evidence="11 15" id="KW-0862">Zinc</keyword>
<dbReference type="PANTHER" id="PTHR23422:SF11">
    <property type="entry name" value="DIPEPTIDYL PEPTIDASE 3"/>
    <property type="match status" value="1"/>
</dbReference>
<comment type="similarity">
    <text evidence="3 15">Belongs to the peptidase M49 family.</text>
</comment>
<comment type="subcellular location">
    <subcellularLocation>
        <location evidence="2">Cytoplasm</location>
    </subcellularLocation>
</comment>
<dbReference type="GO" id="GO:0006508">
    <property type="term" value="P:proteolysis"/>
    <property type="evidence" value="ECO:0007669"/>
    <property type="project" value="UniProtKB-KW"/>
</dbReference>
<evidence type="ECO:0000256" key="12">
    <source>
        <dbReference type="ARBA" id="ARBA00023049"/>
    </source>
</evidence>
<accession>A0AAN9TRA7</accession>
<dbReference type="GO" id="GO:0008239">
    <property type="term" value="F:dipeptidyl-peptidase activity"/>
    <property type="evidence" value="ECO:0007669"/>
    <property type="project" value="UniProtKB-UniRule"/>
</dbReference>
<feature type="binding site" evidence="17">
    <location>
        <position position="438"/>
    </location>
    <ligand>
        <name>Zn(2+)</name>
        <dbReference type="ChEBI" id="CHEBI:29105"/>
        <note>catalytic</note>
    </ligand>
</feature>
<dbReference type="GO" id="GO:0008235">
    <property type="term" value="F:metalloexopeptidase activity"/>
    <property type="evidence" value="ECO:0007669"/>
    <property type="project" value="InterPro"/>
</dbReference>
<keyword evidence="10 15" id="KW-0378">Hydrolase</keyword>
<reference evidence="18 19" key="1">
    <citation type="submission" date="2024-03" db="EMBL/GenBank/DDBJ databases">
        <title>Adaptation during the transition from Ophiocordyceps entomopathogen to insect associate is accompanied by gene loss and intensified selection.</title>
        <authorList>
            <person name="Ward C.M."/>
            <person name="Onetto C.A."/>
            <person name="Borneman A.R."/>
        </authorList>
    </citation>
    <scope>NUCLEOTIDE SEQUENCE [LARGE SCALE GENOMIC DNA]</scope>
    <source>
        <strain evidence="18">AWRI1</strain>
        <tissue evidence="18">Single Adult Female</tissue>
    </source>
</reference>
<comment type="cofactor">
    <cofactor evidence="15 17">
        <name>Zn(2+)</name>
        <dbReference type="ChEBI" id="CHEBI:29105"/>
    </cofactor>
    <text evidence="15 17">Binds 1 zinc ion per subunit.</text>
</comment>
<keyword evidence="8 15" id="KW-0645">Protease</keyword>
<dbReference type="FunFam" id="3.30.540.30:FF:000002">
    <property type="entry name" value="Dipeptidyl peptidase 3"/>
    <property type="match status" value="1"/>
</dbReference>
<evidence type="ECO:0000256" key="10">
    <source>
        <dbReference type="ARBA" id="ARBA00022801"/>
    </source>
</evidence>
<keyword evidence="7 15" id="KW-0963">Cytoplasm</keyword>
<dbReference type="GO" id="GO:0004177">
    <property type="term" value="F:aminopeptidase activity"/>
    <property type="evidence" value="ECO:0007669"/>
    <property type="project" value="UniProtKB-KW"/>
</dbReference>
<comment type="caution">
    <text evidence="18">The sequence shown here is derived from an EMBL/GenBank/DDBJ whole genome shotgun (WGS) entry which is preliminary data.</text>
</comment>
<keyword evidence="9 15" id="KW-0479">Metal-binding</keyword>
<evidence type="ECO:0000256" key="17">
    <source>
        <dbReference type="PIRSR" id="PIRSR007828-2"/>
    </source>
</evidence>
<evidence type="ECO:0000256" key="6">
    <source>
        <dbReference type="ARBA" id="ARBA00022438"/>
    </source>
</evidence>
<dbReference type="EMBL" id="JBBCAQ010000006">
    <property type="protein sequence ID" value="KAK7603804.1"/>
    <property type="molecule type" value="Genomic_DNA"/>
</dbReference>
<feature type="active site" evidence="16">
    <location>
        <position position="439"/>
    </location>
</feature>
<keyword evidence="19" id="KW-1185">Reference proteome</keyword>
<evidence type="ECO:0000256" key="11">
    <source>
        <dbReference type="ARBA" id="ARBA00022833"/>
    </source>
</evidence>
<feature type="binding site" evidence="17">
    <location>
        <position position="496"/>
    </location>
    <ligand>
        <name>Zn(2+)</name>
        <dbReference type="ChEBI" id="CHEBI:29105"/>
        <note>catalytic</note>
    </ligand>
</feature>
<dbReference type="EC" id="3.4.14.4" evidence="4 15"/>
<keyword evidence="6 15" id="KW-0031">Aminopeptidase</keyword>
<evidence type="ECO:0000256" key="16">
    <source>
        <dbReference type="PIRSR" id="PIRSR007828-1"/>
    </source>
</evidence>
<evidence type="ECO:0000256" key="5">
    <source>
        <dbReference type="ARBA" id="ARBA00014713"/>
    </source>
</evidence>
<proteinExistence type="inferred from homology"/>
<evidence type="ECO:0000313" key="19">
    <source>
        <dbReference type="Proteomes" id="UP001367676"/>
    </source>
</evidence>
<evidence type="ECO:0000256" key="14">
    <source>
        <dbReference type="ARBA" id="ARBA00032119"/>
    </source>
</evidence>
<name>A0AAN9TRA7_9HEMI</name>
<protein>
    <recommendedName>
        <fullName evidence="5 15">Dipeptidyl peptidase 3</fullName>
        <ecNumber evidence="4 15">3.4.14.4</ecNumber>
    </recommendedName>
    <alternativeName>
        <fullName evidence="13 15">Dipeptidyl aminopeptidase III</fullName>
    </alternativeName>
    <alternativeName>
        <fullName evidence="14 15">Dipeptidyl peptidase III</fullName>
    </alternativeName>
</protein>
<dbReference type="Proteomes" id="UP001367676">
    <property type="component" value="Unassembled WGS sequence"/>
</dbReference>
<evidence type="ECO:0000256" key="8">
    <source>
        <dbReference type="ARBA" id="ARBA00022670"/>
    </source>
</evidence>
<dbReference type="GO" id="GO:0046872">
    <property type="term" value="F:metal ion binding"/>
    <property type="evidence" value="ECO:0007669"/>
    <property type="project" value="UniProtKB-KW"/>
</dbReference>
<evidence type="ECO:0000313" key="18">
    <source>
        <dbReference type="EMBL" id="KAK7603804.1"/>
    </source>
</evidence>
<dbReference type="InterPro" id="IPR005317">
    <property type="entry name" value="Dipeptidyl-peptase3"/>
</dbReference>
<sequence>MSSVNEEFTLPNSQPVVALDCKTAFDGLTAKEKLYAHYLSKACWVGSLIVLVQTSPESPVIFTLLHKVFSEESIEELKEKALKQLSEEDFKAVLVYTSGLFANAGNYKGFGDTKFIPNLPVDKFEFVIKESQAYKNSPDEVAAMWEQCKDGIYSLNDNVKSLGFPNKGLTTYFSSNYSTEDVNLVSDLMKQYNIEGYNNRTIKLESNNEKRYQVLLASVENGVALSKKHDDFVFEIVKGDYCGLLDCVNENLLKAKEYASTDLEKQMIDRYVDSFKTGSLDEHKNGSRFWIKNKNPIIETYIGFIETYRDPHGSRGEFEGFVAMVNKEMSKKFSVLVDRAEELLPKLPWPKEFEKDTFQRPDFTSLDVLTFAGSGIPCGINIPNYDEIRQSEGFKNVSLGNVIPSGFKDSPFPFLSPEDRELVIKYAVPAFEVQVGLHELLGHGSGKLFHRSADGEFDFDKNSVVDPLTGQPIFSWYEPGDTYDSVFTTLGSAYEECRAECVGLYLSLIPEVVRIFVDNEEEVDNITYANWLLLLVSGVEKALEMYQPKTELWLQAHCQARFVIARVLLEAGEELVKVTEVVPDEKLLITLNRSKLQTEGAKAIKNFLLKLQVYKTTANIAEAKKLFDKYSKVSDEGTHPWQRWRNIVLKHKQPRKIFVQSNTSVTGDDVELKMYEPTLESFIESWVERLPNKEHLYSVLLQLAEKDRQHFRY</sequence>
<dbReference type="FunFam" id="3.30.540.30:FF:000008">
    <property type="entry name" value="Dipeptidyl peptidase 3"/>
    <property type="match status" value="1"/>
</dbReference>
<organism evidence="18 19">
    <name type="scientific">Parthenolecanium corni</name>
    <dbReference type="NCBI Taxonomy" id="536013"/>
    <lineage>
        <taxon>Eukaryota</taxon>
        <taxon>Metazoa</taxon>
        <taxon>Ecdysozoa</taxon>
        <taxon>Arthropoda</taxon>
        <taxon>Hexapoda</taxon>
        <taxon>Insecta</taxon>
        <taxon>Pterygota</taxon>
        <taxon>Neoptera</taxon>
        <taxon>Paraneoptera</taxon>
        <taxon>Hemiptera</taxon>
        <taxon>Sternorrhyncha</taxon>
        <taxon>Coccoidea</taxon>
        <taxon>Coccidae</taxon>
        <taxon>Parthenolecanium</taxon>
    </lineage>
</organism>
<evidence type="ECO:0000256" key="9">
    <source>
        <dbReference type="ARBA" id="ARBA00022723"/>
    </source>
</evidence>
<dbReference type="Gene3D" id="3.30.540.30">
    <property type="match status" value="3"/>
</dbReference>
<dbReference type="PIRSF" id="PIRSF007828">
    <property type="entry name" value="Dipeptidyl-peptidase_III"/>
    <property type="match status" value="1"/>
</dbReference>
<comment type="catalytic activity">
    <reaction evidence="1 15">
        <text>Release of an N-terminal dipeptide from a peptide comprising four or more residues, with broad specificity. Also acts on dipeptidyl 2-naphthylamides.</text>
        <dbReference type="EC" id="3.4.14.4"/>
    </reaction>
</comment>
<dbReference type="GO" id="GO:0005737">
    <property type="term" value="C:cytoplasm"/>
    <property type="evidence" value="ECO:0007669"/>
    <property type="project" value="UniProtKB-SubCell"/>
</dbReference>
<gene>
    <name evidence="18" type="ORF">V9T40_003803</name>
</gene>
<feature type="binding site" evidence="17">
    <location>
        <position position="443"/>
    </location>
    <ligand>
        <name>Zn(2+)</name>
        <dbReference type="ChEBI" id="CHEBI:29105"/>
        <note>catalytic</note>
    </ligand>
</feature>
<dbReference type="FunFam" id="3.30.540.30:FF:000001">
    <property type="entry name" value="Dipeptidyl peptidase 3"/>
    <property type="match status" value="1"/>
</dbReference>
<evidence type="ECO:0000256" key="4">
    <source>
        <dbReference type="ARBA" id="ARBA00012063"/>
    </source>
</evidence>
<evidence type="ECO:0000256" key="1">
    <source>
        <dbReference type="ARBA" id="ARBA00001336"/>
    </source>
</evidence>
<dbReference type="Pfam" id="PF03571">
    <property type="entry name" value="Peptidase_M49"/>
    <property type="match status" value="1"/>
</dbReference>
<keyword evidence="12 15" id="KW-0482">Metalloprotease</keyword>
<evidence type="ECO:0000256" key="15">
    <source>
        <dbReference type="PIRNR" id="PIRNR007828"/>
    </source>
</evidence>
<evidence type="ECO:0000256" key="2">
    <source>
        <dbReference type="ARBA" id="ARBA00004496"/>
    </source>
</evidence>
<dbReference type="AlphaFoldDB" id="A0AAN9TRA7"/>
<evidence type="ECO:0000256" key="3">
    <source>
        <dbReference type="ARBA" id="ARBA00010200"/>
    </source>
</evidence>